<evidence type="ECO:0000313" key="2">
    <source>
        <dbReference type="Proteomes" id="UP000198406"/>
    </source>
</evidence>
<dbReference type="Proteomes" id="UP000198406">
    <property type="component" value="Unassembled WGS sequence"/>
</dbReference>
<protein>
    <submittedName>
        <fullName evidence="1">Uncharacterized protein</fullName>
    </submittedName>
</protein>
<proteinExistence type="predicted"/>
<accession>A0A1Z5JXE0</accession>
<dbReference type="EMBL" id="BDSP01000130">
    <property type="protein sequence ID" value="GAX18411.1"/>
    <property type="molecule type" value="Genomic_DNA"/>
</dbReference>
<gene>
    <name evidence="1" type="ORF">FisN_2Lh066</name>
</gene>
<organism evidence="1 2">
    <name type="scientific">Fistulifera solaris</name>
    <name type="common">Oleaginous diatom</name>
    <dbReference type="NCBI Taxonomy" id="1519565"/>
    <lineage>
        <taxon>Eukaryota</taxon>
        <taxon>Sar</taxon>
        <taxon>Stramenopiles</taxon>
        <taxon>Ochrophyta</taxon>
        <taxon>Bacillariophyta</taxon>
        <taxon>Bacillariophyceae</taxon>
        <taxon>Bacillariophycidae</taxon>
        <taxon>Naviculales</taxon>
        <taxon>Naviculaceae</taxon>
        <taxon>Fistulifera</taxon>
    </lineage>
</organism>
<dbReference type="AlphaFoldDB" id="A0A1Z5JXE0"/>
<keyword evidence="2" id="KW-1185">Reference proteome</keyword>
<evidence type="ECO:0000313" key="1">
    <source>
        <dbReference type="EMBL" id="GAX18411.1"/>
    </source>
</evidence>
<sequence length="144" mass="16915">MILILLDHHRTFDSVQIVNDNARLPARSETLSVPPVRRRRDRDAWKQRRSSSCSDLQHSQHHQLLHLNHSWLDFKTTSRPHYTNRWDTNCPQGLLAPQQPRCVYDSSPPRKPVRRMNSFEPSRDTARLLEQALLITNHCASCEF</sequence>
<comment type="caution">
    <text evidence="1">The sequence shown here is derived from an EMBL/GenBank/DDBJ whole genome shotgun (WGS) entry which is preliminary data.</text>
</comment>
<dbReference type="InParanoid" id="A0A1Z5JXE0"/>
<name>A0A1Z5JXE0_FISSO</name>
<reference evidence="1 2" key="1">
    <citation type="journal article" date="2015" name="Plant Cell">
        <title>Oil accumulation by the oleaginous diatom Fistulifera solaris as revealed by the genome and transcriptome.</title>
        <authorList>
            <person name="Tanaka T."/>
            <person name="Maeda Y."/>
            <person name="Veluchamy A."/>
            <person name="Tanaka M."/>
            <person name="Abida H."/>
            <person name="Marechal E."/>
            <person name="Bowler C."/>
            <person name="Muto M."/>
            <person name="Sunaga Y."/>
            <person name="Tanaka M."/>
            <person name="Yoshino T."/>
            <person name="Taniguchi T."/>
            <person name="Fukuda Y."/>
            <person name="Nemoto M."/>
            <person name="Matsumoto M."/>
            <person name="Wong P.S."/>
            <person name="Aburatani S."/>
            <person name="Fujibuchi W."/>
        </authorList>
    </citation>
    <scope>NUCLEOTIDE SEQUENCE [LARGE SCALE GENOMIC DNA]</scope>
    <source>
        <strain evidence="1 2">JPCC DA0580</strain>
    </source>
</reference>